<sequence length="575" mass="66740">MEPQTIPHFVEFLMHGCLPGGRKTSRPLLAVEETRNMSRPFPEWAPAPFNIQQRSTLDWLGIRLGSHEDSSRLWLVAKEVHVMKSRLWEGIPPLSERRWNELQLDDPKNFKNACQYFMAVIDVFAYLNHPRTKTALRTTYNLIWDHLKVFEQAVNAKRRAESDEFEQVSVTGLWYQYIKAHYDFICDSAHQWVIEHIDRIREPIVVEIGSYQPDQSEIDARQMELADKIHDLGQNVTEADYMIFMPTDGYKGDTLPAKEREPLTAAQKAPFREDPISWSANLDRRGSDYIERVRYLTRKEKYDYYQREGLSYAASLGDSQGLLIACISQIDAQTTARYELRGTPEWMIDRWIEYVREPQPRIKGFAAFRLCYEHDDKKWNEFKTKFEADITDWGLGKKDIQDVRQACKIHWIDGKEESVEAARRKFNSIISDGASHLHHRMFFAIDEATIKSYLEPNASKFVLAVDAQYESGEEAEKGEQDHESPAYDGTLRVLGSLVWDELGAMETTQNVFLRQLWPFAMSDVEKVYRGYRPGHVLKFPTYEDTCAWEVLNAAMPFVIKLAARRGGSNRTGSRP</sequence>
<dbReference type="OrthoDB" id="3437405at2759"/>
<organism evidence="1 2">
    <name type="scientific">Fusarium langsethiae</name>
    <dbReference type="NCBI Taxonomy" id="179993"/>
    <lineage>
        <taxon>Eukaryota</taxon>
        <taxon>Fungi</taxon>
        <taxon>Dikarya</taxon>
        <taxon>Ascomycota</taxon>
        <taxon>Pezizomycotina</taxon>
        <taxon>Sordariomycetes</taxon>
        <taxon>Hypocreomycetidae</taxon>
        <taxon>Hypocreales</taxon>
        <taxon>Nectriaceae</taxon>
        <taxon>Fusarium</taxon>
    </lineage>
</organism>
<accession>A0A0M9ELD8</accession>
<dbReference type="Proteomes" id="UP000037904">
    <property type="component" value="Unassembled WGS sequence"/>
</dbReference>
<proteinExistence type="predicted"/>
<evidence type="ECO:0000313" key="2">
    <source>
        <dbReference type="Proteomes" id="UP000037904"/>
    </source>
</evidence>
<dbReference type="EMBL" id="JXCE01001115">
    <property type="protein sequence ID" value="KPA35448.1"/>
    <property type="molecule type" value="Genomic_DNA"/>
</dbReference>
<name>A0A0M9ELD8_FUSLA</name>
<gene>
    <name evidence="1" type="ORF">FLAG1_11849</name>
</gene>
<protein>
    <submittedName>
        <fullName evidence="1">Uncharacterized protein</fullName>
    </submittedName>
</protein>
<comment type="caution">
    <text evidence="1">The sequence shown here is derived from an EMBL/GenBank/DDBJ whole genome shotgun (WGS) entry which is preliminary data.</text>
</comment>
<dbReference type="AlphaFoldDB" id="A0A0M9ELD8"/>
<reference evidence="1 2" key="1">
    <citation type="submission" date="2015-04" db="EMBL/GenBank/DDBJ databases">
        <title>The draft genome sequence of Fusarium langsethiae, a T-2/HT-2 mycotoxin producer.</title>
        <authorList>
            <person name="Lysoe E."/>
            <person name="Divon H.H."/>
            <person name="Terzi V."/>
            <person name="Orru L."/>
            <person name="Lamontanara A."/>
            <person name="Kolseth A.-K."/>
            <person name="Frandsen R.J."/>
            <person name="Nielsen K."/>
            <person name="Thrane U."/>
        </authorList>
    </citation>
    <scope>NUCLEOTIDE SEQUENCE [LARGE SCALE GENOMIC DNA]</scope>
    <source>
        <strain evidence="1 2">Fl201059</strain>
    </source>
</reference>
<evidence type="ECO:0000313" key="1">
    <source>
        <dbReference type="EMBL" id="KPA35448.1"/>
    </source>
</evidence>
<keyword evidence="2" id="KW-1185">Reference proteome</keyword>